<dbReference type="RefSeq" id="WP_167982305.1">
    <property type="nucleotide sequence ID" value="NZ_JAATEJ010000004.1"/>
</dbReference>
<evidence type="ECO:0000313" key="1">
    <source>
        <dbReference type="EMBL" id="NJP43468.1"/>
    </source>
</evidence>
<keyword evidence="2" id="KW-1185">Reference proteome</keyword>
<comment type="caution">
    <text evidence="1">The sequence shown here is derived from an EMBL/GenBank/DDBJ whole genome shotgun (WGS) entry which is preliminary data.</text>
</comment>
<dbReference type="EMBL" id="JAATEJ010000004">
    <property type="protein sequence ID" value="NJP43468.1"/>
    <property type="molecule type" value="Genomic_DNA"/>
</dbReference>
<dbReference type="Proteomes" id="UP000734511">
    <property type="component" value="Unassembled WGS sequence"/>
</dbReference>
<proteinExistence type="predicted"/>
<name>A0ABX0ZP95_9ACTN</name>
<gene>
    <name evidence="1" type="ORF">HCN08_08655</name>
</gene>
<accession>A0ABX0ZP95</accession>
<evidence type="ECO:0000313" key="2">
    <source>
        <dbReference type="Proteomes" id="UP000734511"/>
    </source>
</evidence>
<organism evidence="1 2">
    <name type="scientific">Actinacidiphila epipremni</name>
    <dbReference type="NCBI Taxonomy" id="2053013"/>
    <lineage>
        <taxon>Bacteria</taxon>
        <taxon>Bacillati</taxon>
        <taxon>Actinomycetota</taxon>
        <taxon>Actinomycetes</taxon>
        <taxon>Kitasatosporales</taxon>
        <taxon>Streptomycetaceae</taxon>
        <taxon>Actinacidiphila</taxon>
    </lineage>
</organism>
<reference evidence="1 2" key="1">
    <citation type="submission" date="2020-03" db="EMBL/GenBank/DDBJ databases">
        <title>WGS of actinomycetes isolated from Thailand.</title>
        <authorList>
            <person name="Thawai C."/>
        </authorList>
    </citation>
    <scope>NUCLEOTIDE SEQUENCE [LARGE SCALE GENOMIC DNA]</scope>
    <source>
        <strain evidence="1 2">PRB2-1</strain>
    </source>
</reference>
<protein>
    <submittedName>
        <fullName evidence="1">Uncharacterized protein</fullName>
    </submittedName>
</protein>
<sequence>MAPKTPQQHWDLGVTSAARVFEVHDLVPWDRDRRLAAFSTWRIAIPTAENLSTTLLALRLHAAAASGPLDAIPLAQATSTDRPHYELFAGLDAVSADPGTAHALRILKLLSYEEPRGALTLMRLDAGAQTSVGRLARRYRKADLALRDLPE</sequence>